<feature type="region of interest" description="Disordered" evidence="1">
    <location>
        <begin position="1"/>
        <end position="26"/>
    </location>
</feature>
<evidence type="ECO:0000313" key="2">
    <source>
        <dbReference type="EMBL" id="KHJ33048.1"/>
    </source>
</evidence>
<dbReference type="AlphaFoldDB" id="A0A0B1P440"/>
<comment type="caution">
    <text evidence="2">The sequence shown here is derived from an EMBL/GenBank/DDBJ whole genome shotgun (WGS) entry which is preliminary data.</text>
</comment>
<evidence type="ECO:0000256" key="1">
    <source>
        <dbReference type="SAM" id="MobiDB-lite"/>
    </source>
</evidence>
<dbReference type="SUPFAM" id="SSF48371">
    <property type="entry name" value="ARM repeat"/>
    <property type="match status" value="1"/>
</dbReference>
<protein>
    <submittedName>
        <fullName evidence="2">Uncharacterized protein</fullName>
    </submittedName>
</protein>
<evidence type="ECO:0000313" key="3">
    <source>
        <dbReference type="Proteomes" id="UP000030854"/>
    </source>
</evidence>
<dbReference type="Proteomes" id="UP000030854">
    <property type="component" value="Unassembled WGS sequence"/>
</dbReference>
<name>A0A0B1P440_UNCNE</name>
<feature type="region of interest" description="Disordered" evidence="1">
    <location>
        <begin position="43"/>
        <end position="73"/>
    </location>
</feature>
<feature type="compositionally biased region" description="Polar residues" evidence="1">
    <location>
        <begin position="43"/>
        <end position="54"/>
    </location>
</feature>
<accession>A0A0B1P440</accession>
<gene>
    <name evidence="2" type="ORF">EV44_g5630</name>
</gene>
<organism evidence="2 3">
    <name type="scientific">Uncinula necator</name>
    <name type="common">Grape powdery mildew</name>
    <dbReference type="NCBI Taxonomy" id="52586"/>
    <lineage>
        <taxon>Eukaryota</taxon>
        <taxon>Fungi</taxon>
        <taxon>Dikarya</taxon>
        <taxon>Ascomycota</taxon>
        <taxon>Pezizomycotina</taxon>
        <taxon>Leotiomycetes</taxon>
        <taxon>Erysiphales</taxon>
        <taxon>Erysiphaceae</taxon>
        <taxon>Erysiphe</taxon>
    </lineage>
</organism>
<dbReference type="EMBL" id="JNVN01001653">
    <property type="protein sequence ID" value="KHJ33048.1"/>
    <property type="molecule type" value="Genomic_DNA"/>
</dbReference>
<dbReference type="HOGENOM" id="CLU_016938_1_0_1"/>
<sequence>MKKSSPEKVIQNSDDDDGDYNSESSLEDLTNILTSRISDIRSKQTLGKSSLPNETSSFSTRSTRFRKAPDYHSPVEAKQKYKYDLKSLAKSAQSYDNAEASSNRVREMFELVNRIDETDTNISNLTREDLLNSVEVYGDSREQKTNKIRSVIEKTEASFRQHRWYFFHSKPKNTELMRKKFPLSSIPDNWRHEMGHSETRKQAFISGLVEDVVSIRKSLPDDFFLWLIDEVCREDCEVLRNCYVNVLTKSSSQIQRLVSPELIKNLFLCLNGTLEAINIKGKIELVEEIPEYYADYDWSVLLSILSFFSQVANVLSQESRMQLTSILLRMSLDKFVMRNIDIFFQVQKTLENVCTTTPNVNWTSYCQEVCENVFCFIEKPNLRLQIVESLSSVTVRTHDLRRRLASCFLFNNLIFAKKPSQHYFNFPMFLNRLKVSDFKCKPKTDYCELRALVMLMEIAVDDGQSSHFVLDDESKEESFNINIEKLGLSVKEIFSGTDTQDSGNISKIQAKEAVEAFSRRITHTMRTKPKLVHEWFVNHDRKTNNMREKQAMENFVAKLRYNKRPN</sequence>
<reference evidence="2 3" key="1">
    <citation type="journal article" date="2014" name="BMC Genomics">
        <title>Adaptive genomic structural variation in the grape powdery mildew pathogen, Erysiphe necator.</title>
        <authorList>
            <person name="Jones L."/>
            <person name="Riaz S."/>
            <person name="Morales-Cruz A."/>
            <person name="Amrine K.C."/>
            <person name="McGuire B."/>
            <person name="Gubler W.D."/>
            <person name="Walker M.A."/>
            <person name="Cantu D."/>
        </authorList>
    </citation>
    <scope>NUCLEOTIDE SEQUENCE [LARGE SCALE GENOMIC DNA]</scope>
    <source>
        <strain evidence="3">c</strain>
    </source>
</reference>
<proteinExistence type="predicted"/>
<dbReference type="InterPro" id="IPR016024">
    <property type="entry name" value="ARM-type_fold"/>
</dbReference>
<keyword evidence="3" id="KW-1185">Reference proteome</keyword>
<dbReference type="OMA" id="TLLRMSM"/>
<dbReference type="STRING" id="52586.A0A0B1P440"/>